<evidence type="ECO:0000313" key="2">
    <source>
        <dbReference type="Proteomes" id="UP000617555"/>
    </source>
</evidence>
<proteinExistence type="predicted"/>
<sequence length="228" mass="25538">MTASHIQTDFNSPLLFRTTSETLYESTLKTGELWLRSNKYYQNIEDAARVDKGEGVNSSKVEFPLSLKTDNDVTINISGDGKVGQAIMPNYIISLHGTSISNSQRSDFGGFTYGIKSIAKLSAQILYEASKVIDVAGYRFGQVAYQNTSLMQTQNKNGAILQLTEVPPHYLSVLNTDVLRKEPVMPFIEQDEWRIVIFTNGFIGNDFDKPLKITVDTDHFYPYISPTS</sequence>
<comment type="caution">
    <text evidence="1">The sequence shown here is derived from an EMBL/GenBank/DDBJ whole genome shotgun (WGS) entry which is preliminary data.</text>
</comment>
<dbReference type="EMBL" id="BMII01000074">
    <property type="protein sequence ID" value="GGB77400.1"/>
    <property type="molecule type" value="Genomic_DNA"/>
</dbReference>
<gene>
    <name evidence="1" type="ORF">GCM10011607_41970</name>
</gene>
<evidence type="ECO:0000313" key="1">
    <source>
        <dbReference type="EMBL" id="GGB77400.1"/>
    </source>
</evidence>
<keyword evidence="2" id="KW-1185">Reference proteome</keyword>
<name>A0ABQ1JUJ2_9GAMM</name>
<protein>
    <submittedName>
        <fullName evidence="1">Uncharacterized protein</fullName>
    </submittedName>
</protein>
<dbReference type="Proteomes" id="UP000617555">
    <property type="component" value="Unassembled WGS sequence"/>
</dbReference>
<organism evidence="1 2">
    <name type="scientific">Shewanella inventionis</name>
    <dbReference type="NCBI Taxonomy" id="1738770"/>
    <lineage>
        <taxon>Bacteria</taxon>
        <taxon>Pseudomonadati</taxon>
        <taxon>Pseudomonadota</taxon>
        <taxon>Gammaproteobacteria</taxon>
        <taxon>Alteromonadales</taxon>
        <taxon>Shewanellaceae</taxon>
        <taxon>Shewanella</taxon>
    </lineage>
</organism>
<accession>A0ABQ1JUJ2</accession>
<dbReference type="RefSeq" id="WP_188741220.1">
    <property type="nucleotide sequence ID" value="NZ_BMII01000074.1"/>
</dbReference>
<reference evidence="2" key="1">
    <citation type="journal article" date="2019" name="Int. J. Syst. Evol. Microbiol.">
        <title>The Global Catalogue of Microorganisms (GCM) 10K type strain sequencing project: providing services to taxonomists for standard genome sequencing and annotation.</title>
        <authorList>
            <consortium name="The Broad Institute Genomics Platform"/>
            <consortium name="The Broad Institute Genome Sequencing Center for Infectious Disease"/>
            <person name="Wu L."/>
            <person name="Ma J."/>
        </authorList>
    </citation>
    <scope>NUCLEOTIDE SEQUENCE [LARGE SCALE GENOMIC DNA]</scope>
    <source>
        <strain evidence="2">CGMCC 1.15339</strain>
    </source>
</reference>